<protein>
    <submittedName>
        <fullName evidence="1">Polyketide cyclase</fullName>
    </submittedName>
</protein>
<gene>
    <name evidence="1" type="ORF">F0U44_02115</name>
</gene>
<evidence type="ECO:0000313" key="1">
    <source>
        <dbReference type="EMBL" id="KAA1422037.1"/>
    </source>
</evidence>
<accession>A0A5B1LR09</accession>
<dbReference type="EMBL" id="VUJV01000001">
    <property type="protein sequence ID" value="KAA1422037.1"/>
    <property type="molecule type" value="Genomic_DNA"/>
</dbReference>
<dbReference type="AlphaFoldDB" id="A0A5B1LR09"/>
<dbReference type="SUPFAM" id="SSF55961">
    <property type="entry name" value="Bet v1-like"/>
    <property type="match status" value="1"/>
</dbReference>
<dbReference type="InterPro" id="IPR019587">
    <property type="entry name" value="Polyketide_cyclase/dehydratase"/>
</dbReference>
<dbReference type="Gene3D" id="3.30.530.20">
    <property type="match status" value="1"/>
</dbReference>
<dbReference type="Pfam" id="PF10604">
    <property type="entry name" value="Polyketide_cyc2"/>
    <property type="match status" value="1"/>
</dbReference>
<name>A0A5B1LR09_9ACTN</name>
<reference evidence="1 2" key="2">
    <citation type="submission" date="2019-09" db="EMBL/GenBank/DDBJ databases">
        <authorList>
            <person name="Jin C."/>
        </authorList>
    </citation>
    <scope>NUCLEOTIDE SEQUENCE [LARGE SCALE GENOMIC DNA]</scope>
    <source>
        <strain evidence="1 2">BN130099</strain>
    </source>
</reference>
<keyword evidence="2" id="KW-1185">Reference proteome</keyword>
<evidence type="ECO:0000313" key="2">
    <source>
        <dbReference type="Proteomes" id="UP000325003"/>
    </source>
</evidence>
<comment type="caution">
    <text evidence="1">The sequence shown here is derived from an EMBL/GenBank/DDBJ whole genome shotgun (WGS) entry which is preliminary data.</text>
</comment>
<proteinExistence type="predicted"/>
<sequence>MGGVQASYSFSASWVTAAPLDEVAATVVDLEHYPDWWPQVQAVAKLGPDTARVLCRSALPYTLDLVLDAVRREPPVLEVAVSGDLDGWVRWTLSPVDGGTRTDFAQEVSVDGALAAASLIARPLLRWNHHRMMAGCESGLRARLEGNP</sequence>
<dbReference type="Proteomes" id="UP000325003">
    <property type="component" value="Unassembled WGS sequence"/>
</dbReference>
<organism evidence="1 2">
    <name type="scientific">Nocardioides humilatus</name>
    <dbReference type="NCBI Taxonomy" id="2607660"/>
    <lineage>
        <taxon>Bacteria</taxon>
        <taxon>Bacillati</taxon>
        <taxon>Actinomycetota</taxon>
        <taxon>Actinomycetes</taxon>
        <taxon>Propionibacteriales</taxon>
        <taxon>Nocardioidaceae</taxon>
        <taxon>Nocardioides</taxon>
    </lineage>
</organism>
<dbReference type="InterPro" id="IPR023393">
    <property type="entry name" value="START-like_dom_sf"/>
</dbReference>
<reference evidence="1 2" key="1">
    <citation type="submission" date="2019-09" db="EMBL/GenBank/DDBJ databases">
        <title>Nocardioides panacisoli sp. nov., isolated from the soil of a ginseng field.</title>
        <authorList>
            <person name="Cho C."/>
        </authorList>
    </citation>
    <scope>NUCLEOTIDE SEQUENCE [LARGE SCALE GENOMIC DNA]</scope>
    <source>
        <strain evidence="1 2">BN130099</strain>
    </source>
</reference>